<gene>
    <name evidence="3" type="ORF">SO694_00042133</name>
</gene>
<comment type="caution">
    <text evidence="3">The sequence shown here is derived from an EMBL/GenBank/DDBJ whole genome shotgun (WGS) entry which is preliminary data.</text>
</comment>
<sequence length="301" mass="30667">MVRLALLAALAAAETFDFVHEHWTEIVAPANGERFGAGAALAVVAELRSASLPAVRNATVVSLPLRVATSERLYSFGVGEAPADAAAPGRVAAFCADVGLEPANCAKVTRVVASLAAHVAAPAPAPRVCVALQRGGDAAREVCADGGRATLAAAAAAAPRARRDAGGRGRGRRRGARGSPQAAKAAVRFEVSGARAPRRRVRTAPRPGSPSTRRDAIAVAVDGDGPVCVALDGGAPRCGAAPLVLAALAGRHRVAAWRPGDAPRPGAAPCAARVDFEARVNWGCARPSRRRSPRGRASSRP</sequence>
<evidence type="ECO:0000256" key="1">
    <source>
        <dbReference type="SAM" id="MobiDB-lite"/>
    </source>
</evidence>
<dbReference type="Proteomes" id="UP001363151">
    <property type="component" value="Unassembled WGS sequence"/>
</dbReference>
<reference evidence="3 4" key="1">
    <citation type="submission" date="2024-03" db="EMBL/GenBank/DDBJ databases">
        <title>Aureococcus anophagefferens CCMP1851 and Kratosvirus quantuckense: Draft genome of a second virus-susceptible host strain in the model system.</title>
        <authorList>
            <person name="Chase E."/>
            <person name="Truchon A.R."/>
            <person name="Schepens W."/>
            <person name="Wilhelm S.W."/>
        </authorList>
    </citation>
    <scope>NUCLEOTIDE SEQUENCE [LARGE SCALE GENOMIC DNA]</scope>
    <source>
        <strain evidence="3 4">CCMP1851</strain>
    </source>
</reference>
<organism evidence="3 4">
    <name type="scientific">Aureococcus anophagefferens</name>
    <name type="common">Harmful bloom alga</name>
    <dbReference type="NCBI Taxonomy" id="44056"/>
    <lineage>
        <taxon>Eukaryota</taxon>
        <taxon>Sar</taxon>
        <taxon>Stramenopiles</taxon>
        <taxon>Ochrophyta</taxon>
        <taxon>Pelagophyceae</taxon>
        <taxon>Pelagomonadales</taxon>
        <taxon>Pelagomonadaceae</taxon>
        <taxon>Aureococcus</taxon>
    </lineage>
</organism>
<name>A0ABR1G7C7_AURAN</name>
<protein>
    <submittedName>
        <fullName evidence="3">Uncharacterized protein</fullName>
    </submittedName>
</protein>
<accession>A0ABR1G7C7</accession>
<evidence type="ECO:0000256" key="2">
    <source>
        <dbReference type="SAM" id="SignalP"/>
    </source>
</evidence>
<evidence type="ECO:0000313" key="4">
    <source>
        <dbReference type="Proteomes" id="UP001363151"/>
    </source>
</evidence>
<evidence type="ECO:0000313" key="3">
    <source>
        <dbReference type="EMBL" id="KAK7248863.1"/>
    </source>
</evidence>
<keyword evidence="2" id="KW-0732">Signal</keyword>
<feature type="signal peptide" evidence="2">
    <location>
        <begin position="1"/>
        <end position="15"/>
    </location>
</feature>
<keyword evidence="4" id="KW-1185">Reference proteome</keyword>
<dbReference type="EMBL" id="JBBJCI010000085">
    <property type="protein sequence ID" value="KAK7248863.1"/>
    <property type="molecule type" value="Genomic_DNA"/>
</dbReference>
<feature type="chain" id="PRO_5045200767" evidence="2">
    <location>
        <begin position="16"/>
        <end position="301"/>
    </location>
</feature>
<proteinExistence type="predicted"/>
<feature type="region of interest" description="Disordered" evidence="1">
    <location>
        <begin position="155"/>
        <end position="214"/>
    </location>
</feature>